<feature type="domain" description="SLH" evidence="1">
    <location>
        <begin position="428"/>
        <end position="491"/>
    </location>
</feature>
<gene>
    <name evidence="2" type="ORF">CLPU_2c02200</name>
</gene>
<dbReference type="EMBL" id="LGSS01000002">
    <property type="protein sequence ID" value="KNF09768.1"/>
    <property type="molecule type" value="Genomic_DNA"/>
</dbReference>
<feature type="domain" description="SLH" evidence="1">
    <location>
        <begin position="291"/>
        <end position="353"/>
    </location>
</feature>
<protein>
    <submittedName>
        <fullName evidence="2">S-layer domain-containing protein</fullName>
    </submittedName>
</protein>
<dbReference type="Proteomes" id="UP000037267">
    <property type="component" value="Unassembled WGS sequence"/>
</dbReference>
<name>A0A0L0WE62_GOTPU</name>
<dbReference type="PROSITE" id="PS51272">
    <property type="entry name" value="SLH"/>
    <property type="match status" value="3"/>
</dbReference>
<proteinExistence type="predicted"/>
<dbReference type="RefSeq" id="WP_050354148.1">
    <property type="nucleotide sequence ID" value="NZ_LGSS01000002.1"/>
</dbReference>
<comment type="caution">
    <text evidence="2">The sequence shown here is derived from an EMBL/GenBank/DDBJ whole genome shotgun (WGS) entry which is preliminary data.</text>
</comment>
<dbReference type="STRING" id="1503.CLPU_2c02200"/>
<dbReference type="Pfam" id="PF00395">
    <property type="entry name" value="SLH"/>
    <property type="match status" value="2"/>
</dbReference>
<evidence type="ECO:0000313" key="2">
    <source>
        <dbReference type="EMBL" id="KNF09768.1"/>
    </source>
</evidence>
<evidence type="ECO:0000259" key="1">
    <source>
        <dbReference type="PROSITE" id="PS51272"/>
    </source>
</evidence>
<accession>A0A0L0WE62</accession>
<feature type="domain" description="SLH" evidence="1">
    <location>
        <begin position="363"/>
        <end position="426"/>
    </location>
</feature>
<evidence type="ECO:0000313" key="3">
    <source>
        <dbReference type="Proteomes" id="UP000037267"/>
    </source>
</evidence>
<reference evidence="3" key="1">
    <citation type="submission" date="2015-07" db="EMBL/GenBank/DDBJ databases">
        <title>Draft genome sequence of the purine-degrading Gottschalkia purinilyticum DSM 1384 (formerly Clostridium purinilyticum).</title>
        <authorList>
            <person name="Poehlein A."/>
            <person name="Schiel-Bengelsdorf B."/>
            <person name="Bengelsdorf F.R."/>
            <person name="Daniel R."/>
            <person name="Duerre P."/>
        </authorList>
    </citation>
    <scope>NUCLEOTIDE SEQUENCE [LARGE SCALE GENOMIC DNA]</scope>
    <source>
        <strain evidence="3">DSM 1384</strain>
    </source>
</reference>
<dbReference type="OrthoDB" id="2985276at2"/>
<dbReference type="AlphaFoldDB" id="A0A0L0WE62"/>
<keyword evidence="3" id="KW-1185">Reference proteome</keyword>
<sequence length="498" mass="57385">MKRLVALIMTAIIITLPLTGYAQRGSAGFEGGIHKNESDFSKSKLYKEMIYITGKPTLLQGEIETKIKDKSITYKYQLYNEDRTIKLTRSLDLERQLNPSADNRQVVEVNNMKKYKETIDVTEGSNKTKYELQDYQFHNSTLDDNLPIVTFSQGNWQGKKTYNINKTEGLVTVGLTGNIYGYDHYWGGTETQKVRHDISYTRGTGKDAVSWYGSADMDVSFNRTKRMDYSDNIPNQSSFDGAYTLTERDETILKYSYDLPHFTSSGKLHDTYRNRGDGKEYYETVPTQQKMFIPRYQDIKGHWGEWDIKKLVGIQAIDETKQYFGPNLPTKRSEFAKWLVKSMDLKDEKEGSTRKATKKKDDKQDLFVDVSKKSPDYDYIKAIKDRGIMYGVGDNRFLPDGKITRAEVIAIGIRSLGLERLAPNYNFKTPFKDDYNIPVWAKKSVYVANQIGLAKGTPEGYIYPNEVMTRAEAAAFINRMIKHIQEDLKYDYREGIIR</sequence>
<organism evidence="2 3">
    <name type="scientific">Gottschalkia purinilytica</name>
    <name type="common">Clostridium purinilyticum</name>
    <dbReference type="NCBI Taxonomy" id="1503"/>
    <lineage>
        <taxon>Bacteria</taxon>
        <taxon>Bacillati</taxon>
        <taxon>Bacillota</taxon>
        <taxon>Tissierellia</taxon>
        <taxon>Tissierellales</taxon>
        <taxon>Gottschalkiaceae</taxon>
        <taxon>Gottschalkia</taxon>
    </lineage>
</organism>
<dbReference type="InterPro" id="IPR001119">
    <property type="entry name" value="SLH_dom"/>
</dbReference>